<dbReference type="SUPFAM" id="SSF53474">
    <property type="entry name" value="alpha/beta-Hydrolases"/>
    <property type="match status" value="1"/>
</dbReference>
<dbReference type="PaxDb" id="2903-EOD38351"/>
<dbReference type="Pfam" id="PF00930">
    <property type="entry name" value="DPPIV_N"/>
    <property type="match status" value="1"/>
</dbReference>
<dbReference type="Proteomes" id="UP000013827">
    <property type="component" value="Unassembled WGS sequence"/>
</dbReference>
<evidence type="ECO:0000313" key="5">
    <source>
        <dbReference type="Proteomes" id="UP000013827"/>
    </source>
</evidence>
<dbReference type="InterPro" id="IPR029058">
    <property type="entry name" value="AB_hydrolase_fold"/>
</dbReference>
<evidence type="ECO:0000313" key="4">
    <source>
        <dbReference type="EnsemblProtists" id="EOD38351"/>
    </source>
</evidence>
<dbReference type="KEGG" id="ehx:EMIHUDRAFT_466891"/>
<dbReference type="Pfam" id="PF00326">
    <property type="entry name" value="Peptidase_S9"/>
    <property type="match status" value="1"/>
</dbReference>
<dbReference type="PANTHER" id="PTHR11731:SF193">
    <property type="entry name" value="DIPEPTIDYL PEPTIDASE 9"/>
    <property type="match status" value="1"/>
</dbReference>
<dbReference type="InterPro" id="IPR050278">
    <property type="entry name" value="Serine_Prot_S9B/DPPIV"/>
</dbReference>
<dbReference type="STRING" id="2903.R1FRS0"/>
<reference evidence="5" key="1">
    <citation type="journal article" date="2013" name="Nature">
        <title>Pan genome of the phytoplankton Emiliania underpins its global distribution.</title>
        <authorList>
            <person name="Read B.A."/>
            <person name="Kegel J."/>
            <person name="Klute M.J."/>
            <person name="Kuo A."/>
            <person name="Lefebvre S.C."/>
            <person name="Maumus F."/>
            <person name="Mayer C."/>
            <person name="Miller J."/>
            <person name="Monier A."/>
            <person name="Salamov A."/>
            <person name="Young J."/>
            <person name="Aguilar M."/>
            <person name="Claverie J.M."/>
            <person name="Frickenhaus S."/>
            <person name="Gonzalez K."/>
            <person name="Herman E.K."/>
            <person name="Lin Y.C."/>
            <person name="Napier J."/>
            <person name="Ogata H."/>
            <person name="Sarno A.F."/>
            <person name="Shmutz J."/>
            <person name="Schroeder D."/>
            <person name="de Vargas C."/>
            <person name="Verret F."/>
            <person name="von Dassow P."/>
            <person name="Valentin K."/>
            <person name="Van de Peer Y."/>
            <person name="Wheeler G."/>
            <person name="Dacks J.B."/>
            <person name="Delwiche C.F."/>
            <person name="Dyhrman S.T."/>
            <person name="Glockner G."/>
            <person name="John U."/>
            <person name="Richards T."/>
            <person name="Worden A.Z."/>
            <person name="Zhang X."/>
            <person name="Grigoriev I.V."/>
            <person name="Allen A.E."/>
            <person name="Bidle K."/>
            <person name="Borodovsky M."/>
            <person name="Bowler C."/>
            <person name="Brownlee C."/>
            <person name="Cock J.M."/>
            <person name="Elias M."/>
            <person name="Gladyshev V.N."/>
            <person name="Groth M."/>
            <person name="Guda C."/>
            <person name="Hadaegh A."/>
            <person name="Iglesias-Rodriguez M.D."/>
            <person name="Jenkins J."/>
            <person name="Jones B.M."/>
            <person name="Lawson T."/>
            <person name="Leese F."/>
            <person name="Lindquist E."/>
            <person name="Lobanov A."/>
            <person name="Lomsadze A."/>
            <person name="Malik S.B."/>
            <person name="Marsh M.E."/>
            <person name="Mackinder L."/>
            <person name="Mock T."/>
            <person name="Mueller-Roeber B."/>
            <person name="Pagarete A."/>
            <person name="Parker M."/>
            <person name="Probert I."/>
            <person name="Quesneville H."/>
            <person name="Raines C."/>
            <person name="Rensing S.A."/>
            <person name="Riano-Pachon D.M."/>
            <person name="Richier S."/>
            <person name="Rokitta S."/>
            <person name="Shiraiwa Y."/>
            <person name="Soanes D.M."/>
            <person name="van der Giezen M."/>
            <person name="Wahlund T.M."/>
            <person name="Williams B."/>
            <person name="Wilson W."/>
            <person name="Wolfe G."/>
            <person name="Wurch L.L."/>
        </authorList>
    </citation>
    <scope>NUCLEOTIDE SEQUENCE</scope>
</reference>
<sequence length="733" mass="79279">MQRRLPAALLVAVGRAMTVGIKPQASLVPQLSTASVLTFEEVAAIPRPGAQGLSMVKFSPDDRYVTYLGSVEAASLTRQLYVYDRETGSTSLVIAPREGSGEEKSFSKEEALRRERARIMSTGVTEYSWAKNACRLLVPMDGALFVQARLERRDGVAEGSADSLRRLFDPDAFPEVGTGPLLDAKLSDDGARCFFVWGGEVCACEVGSAADACAPRRLTLGARGEEGRSNGLADYCAQEEMSRYSGYWPSPGGGALVAFEEVDESHIPPFAIMNAGVDSPHEQNEQHHYPFAGAANPKEPARRPARHAPRASATAGGAADVGEEAAPSEAPTWFDLSGPFGADSYLARVQWDCGGSSLLVESRDQRSLALLRCDAATGRVSTVLTEQSDTWVNLHDMLAPLGGERAEIGCQRSAEIGRDRSRSVETRRRGAGVGVGAHGLAPPVRALCRRRLPARADERRVVLFSARAADARVASLGAVLRPPRFVSFPSSDGAVTLQAAAAVYEPDESIFGHGPHPTVVSCYGGPHVQYVQNGWSLATADLRAQFLREQGFLVLKRGLAFEGAIKGDLGRLEVDDQVAAVEWAVAQSLADPARVGIMGWSYGGYLSAMCLARAPSTFRCAVAGAPVTSWDGYDTHYTERYMGGTPQSAPEAYERSSVMSHVDGVEGALLLVHGLMDENVHFRHTARLTQAMVEAQKSYELLCFPKERHSPRSLKDRVYMEQRVFSFLQKWLK</sequence>
<dbReference type="OMA" id="PVTQWEL"/>
<dbReference type="GO" id="GO:0008239">
    <property type="term" value="F:dipeptidyl-peptidase activity"/>
    <property type="evidence" value="ECO:0007669"/>
    <property type="project" value="TreeGrafter"/>
</dbReference>
<dbReference type="eggNOG" id="KOG2281">
    <property type="taxonomic scope" value="Eukaryota"/>
</dbReference>
<dbReference type="Gene3D" id="3.40.50.1820">
    <property type="entry name" value="alpha/beta hydrolase"/>
    <property type="match status" value="1"/>
</dbReference>
<evidence type="ECO:0000259" key="2">
    <source>
        <dbReference type="Pfam" id="PF00326"/>
    </source>
</evidence>
<dbReference type="GO" id="GO:0008236">
    <property type="term" value="F:serine-type peptidase activity"/>
    <property type="evidence" value="ECO:0007669"/>
    <property type="project" value="InterPro"/>
</dbReference>
<accession>A0A0D3KRG6</accession>
<evidence type="ECO:0008006" key="6">
    <source>
        <dbReference type="Google" id="ProtNLM"/>
    </source>
</evidence>
<keyword evidence="5" id="KW-1185">Reference proteome</keyword>
<dbReference type="GeneID" id="17283621"/>
<dbReference type="HOGENOM" id="CLU_006105_2_1_1"/>
<evidence type="ECO:0000256" key="1">
    <source>
        <dbReference type="SAM" id="MobiDB-lite"/>
    </source>
</evidence>
<dbReference type="AlphaFoldDB" id="A0A0D3KRG6"/>
<dbReference type="EnsemblProtists" id="EOD38351">
    <property type="protein sequence ID" value="EOD38351"/>
    <property type="gene ID" value="EMIHUDRAFT_466891"/>
</dbReference>
<dbReference type="InterPro" id="IPR001375">
    <property type="entry name" value="Peptidase_S9_cat"/>
</dbReference>
<feature type="region of interest" description="Disordered" evidence="1">
    <location>
        <begin position="291"/>
        <end position="332"/>
    </location>
</feature>
<feature type="domain" description="Dipeptidylpeptidase IV N-terminal" evidence="3">
    <location>
        <begin position="178"/>
        <end position="401"/>
    </location>
</feature>
<feature type="compositionally biased region" description="Low complexity" evidence="1">
    <location>
        <begin position="310"/>
        <end position="320"/>
    </location>
</feature>
<dbReference type="SUPFAM" id="SSF82171">
    <property type="entry name" value="DPP6 N-terminal domain-like"/>
    <property type="match status" value="1"/>
</dbReference>
<name>A0A0D3KRG6_EMIH1</name>
<dbReference type="PANTHER" id="PTHR11731">
    <property type="entry name" value="PROTEASE FAMILY S9B,C DIPEPTIDYL-PEPTIDASE IV-RELATED"/>
    <property type="match status" value="1"/>
</dbReference>
<evidence type="ECO:0000259" key="3">
    <source>
        <dbReference type="Pfam" id="PF00930"/>
    </source>
</evidence>
<dbReference type="GO" id="GO:0006508">
    <property type="term" value="P:proteolysis"/>
    <property type="evidence" value="ECO:0007669"/>
    <property type="project" value="InterPro"/>
</dbReference>
<dbReference type="RefSeq" id="XP_005790780.1">
    <property type="nucleotide sequence ID" value="XM_005790723.1"/>
</dbReference>
<feature type="domain" description="Peptidase S9 prolyl oligopeptidase catalytic" evidence="2">
    <location>
        <begin position="556"/>
        <end position="733"/>
    </location>
</feature>
<organism evidence="4 5">
    <name type="scientific">Emiliania huxleyi (strain CCMP1516)</name>
    <dbReference type="NCBI Taxonomy" id="280463"/>
    <lineage>
        <taxon>Eukaryota</taxon>
        <taxon>Haptista</taxon>
        <taxon>Haptophyta</taxon>
        <taxon>Prymnesiophyceae</taxon>
        <taxon>Isochrysidales</taxon>
        <taxon>Noelaerhabdaceae</taxon>
        <taxon>Emiliania</taxon>
    </lineage>
</organism>
<proteinExistence type="predicted"/>
<dbReference type="Gene3D" id="2.140.10.30">
    <property type="entry name" value="Dipeptidylpeptidase IV, N-terminal domain"/>
    <property type="match status" value="1"/>
</dbReference>
<dbReference type="InterPro" id="IPR002469">
    <property type="entry name" value="Peptidase_S9B_N"/>
</dbReference>
<protein>
    <recommendedName>
        <fullName evidence="6">Peptidase S9 prolyl oligopeptidase catalytic domain-containing protein</fullName>
    </recommendedName>
</protein>
<reference evidence="4" key="2">
    <citation type="submission" date="2024-10" db="UniProtKB">
        <authorList>
            <consortium name="EnsemblProtists"/>
        </authorList>
    </citation>
    <scope>IDENTIFICATION</scope>
</reference>